<comment type="similarity">
    <text evidence="1">Belongs to the cytidylate kinase family. Type 1 subfamily.</text>
</comment>
<keyword evidence="3" id="KW-0808">Transferase</keyword>
<dbReference type="Pfam" id="PF02224">
    <property type="entry name" value="Cytidylate_kin"/>
    <property type="match status" value="1"/>
</dbReference>
<accession>A0A9P6F0V7</accession>
<dbReference type="HAMAP" id="MF_00238">
    <property type="entry name" value="Cytidyl_kinase_type1"/>
    <property type="match status" value="1"/>
</dbReference>
<evidence type="ECO:0000256" key="8">
    <source>
        <dbReference type="ARBA" id="ARBA00048478"/>
    </source>
</evidence>
<organism evidence="11 12">
    <name type="scientific">Mortierella hygrophila</name>
    <dbReference type="NCBI Taxonomy" id="979708"/>
    <lineage>
        <taxon>Eukaryota</taxon>
        <taxon>Fungi</taxon>
        <taxon>Fungi incertae sedis</taxon>
        <taxon>Mucoromycota</taxon>
        <taxon>Mortierellomycotina</taxon>
        <taxon>Mortierellomycetes</taxon>
        <taxon>Mortierellales</taxon>
        <taxon>Mortierellaceae</taxon>
        <taxon>Mortierella</taxon>
    </lineage>
</organism>
<protein>
    <recommendedName>
        <fullName evidence="2">(d)CMP kinase</fullName>
        <ecNumber evidence="2">2.7.4.25</ecNumber>
    </recommendedName>
</protein>
<dbReference type="GO" id="GO:0036431">
    <property type="term" value="F:dCMP kinase activity"/>
    <property type="evidence" value="ECO:0007669"/>
    <property type="project" value="InterPro"/>
</dbReference>
<dbReference type="PANTHER" id="PTHR21299:SF2">
    <property type="entry name" value="CYTIDYLATE KINASE"/>
    <property type="match status" value="1"/>
</dbReference>
<dbReference type="GO" id="GO:0005524">
    <property type="term" value="F:ATP binding"/>
    <property type="evidence" value="ECO:0007669"/>
    <property type="project" value="UniProtKB-KW"/>
</dbReference>
<evidence type="ECO:0000256" key="1">
    <source>
        <dbReference type="ARBA" id="ARBA00009427"/>
    </source>
</evidence>
<dbReference type="EMBL" id="JAAAXW010000229">
    <property type="protein sequence ID" value="KAF9539793.1"/>
    <property type="molecule type" value="Genomic_DNA"/>
</dbReference>
<feature type="compositionally biased region" description="Basic and acidic residues" evidence="9">
    <location>
        <begin position="225"/>
        <end position="244"/>
    </location>
</feature>
<sequence>MASRNIATRLITRTFSSSPKVTQKATRPFQVAIDGPAASGKSTTAKMVAQRLGFDYIDTGAFYRCVTLAALSKGIDPSNQSQASQISNLAQSSHIGLKTVFSTSPSSLPTTRVFLDKKDVSSEIRTGTVSKHVSAVAAIGPVREAVLQKVRDMGATSASQEGNSGRAGLVMDGRDIGTVVLPNADLKIFLVADSRVRAERRLQELAKSGSKEEGLDVETVQKDLERRDELDRTRKASPLRKADDAVELDTSHLTIEGQVDAIVQEVHRRQKAASSSSSSSQ</sequence>
<dbReference type="InterPro" id="IPR027417">
    <property type="entry name" value="P-loop_NTPase"/>
</dbReference>
<dbReference type="CDD" id="cd02020">
    <property type="entry name" value="CMPK"/>
    <property type="match status" value="1"/>
</dbReference>
<comment type="catalytic activity">
    <reaction evidence="7">
        <text>dCMP + ATP = dCDP + ADP</text>
        <dbReference type="Rhea" id="RHEA:25094"/>
        <dbReference type="ChEBI" id="CHEBI:30616"/>
        <dbReference type="ChEBI" id="CHEBI:57566"/>
        <dbReference type="ChEBI" id="CHEBI:58593"/>
        <dbReference type="ChEBI" id="CHEBI:456216"/>
        <dbReference type="EC" id="2.7.4.25"/>
    </reaction>
</comment>
<name>A0A9P6F0V7_9FUNG</name>
<evidence type="ECO:0000313" key="11">
    <source>
        <dbReference type="EMBL" id="KAF9539793.1"/>
    </source>
</evidence>
<keyword evidence="12" id="KW-1185">Reference proteome</keyword>
<dbReference type="AlphaFoldDB" id="A0A9P6F0V7"/>
<comment type="catalytic activity">
    <reaction evidence="8">
        <text>CMP + ATP = CDP + ADP</text>
        <dbReference type="Rhea" id="RHEA:11600"/>
        <dbReference type="ChEBI" id="CHEBI:30616"/>
        <dbReference type="ChEBI" id="CHEBI:58069"/>
        <dbReference type="ChEBI" id="CHEBI:60377"/>
        <dbReference type="ChEBI" id="CHEBI:456216"/>
        <dbReference type="EC" id="2.7.4.25"/>
    </reaction>
</comment>
<dbReference type="Proteomes" id="UP000723463">
    <property type="component" value="Unassembled WGS sequence"/>
</dbReference>
<feature type="domain" description="Cytidylate kinase" evidence="10">
    <location>
        <begin position="31"/>
        <end position="267"/>
    </location>
</feature>
<dbReference type="Gene3D" id="3.40.50.300">
    <property type="entry name" value="P-loop containing nucleotide triphosphate hydrolases"/>
    <property type="match status" value="1"/>
</dbReference>
<evidence type="ECO:0000256" key="9">
    <source>
        <dbReference type="SAM" id="MobiDB-lite"/>
    </source>
</evidence>
<reference evidence="11" key="1">
    <citation type="journal article" date="2020" name="Fungal Divers.">
        <title>Resolving the Mortierellaceae phylogeny through synthesis of multi-gene phylogenetics and phylogenomics.</title>
        <authorList>
            <person name="Vandepol N."/>
            <person name="Liber J."/>
            <person name="Desiro A."/>
            <person name="Na H."/>
            <person name="Kennedy M."/>
            <person name="Barry K."/>
            <person name="Grigoriev I.V."/>
            <person name="Miller A.N."/>
            <person name="O'Donnell K."/>
            <person name="Stajich J.E."/>
            <person name="Bonito G."/>
        </authorList>
    </citation>
    <scope>NUCLEOTIDE SEQUENCE</scope>
    <source>
        <strain evidence="11">NRRL 2591</strain>
    </source>
</reference>
<dbReference type="GO" id="GO:0005829">
    <property type="term" value="C:cytosol"/>
    <property type="evidence" value="ECO:0007669"/>
    <property type="project" value="TreeGrafter"/>
</dbReference>
<evidence type="ECO:0000256" key="5">
    <source>
        <dbReference type="ARBA" id="ARBA00022777"/>
    </source>
</evidence>
<evidence type="ECO:0000256" key="7">
    <source>
        <dbReference type="ARBA" id="ARBA00047615"/>
    </source>
</evidence>
<dbReference type="InterPro" id="IPR003136">
    <property type="entry name" value="Cytidylate_kin"/>
</dbReference>
<comment type="caution">
    <text evidence="11">The sequence shown here is derived from an EMBL/GenBank/DDBJ whole genome shotgun (WGS) entry which is preliminary data.</text>
</comment>
<evidence type="ECO:0000256" key="6">
    <source>
        <dbReference type="ARBA" id="ARBA00022840"/>
    </source>
</evidence>
<evidence type="ECO:0000259" key="10">
    <source>
        <dbReference type="Pfam" id="PF02224"/>
    </source>
</evidence>
<dbReference type="PANTHER" id="PTHR21299">
    <property type="entry name" value="CYTIDYLATE KINASE/PANTOATE-BETA-ALANINE LIGASE"/>
    <property type="match status" value="1"/>
</dbReference>
<keyword evidence="4" id="KW-0547">Nucleotide-binding</keyword>
<proteinExistence type="inferred from homology"/>
<dbReference type="CDD" id="cd02019">
    <property type="entry name" value="NK"/>
    <property type="match status" value="1"/>
</dbReference>
<keyword evidence="6" id="KW-0067">ATP-binding</keyword>
<evidence type="ECO:0000256" key="2">
    <source>
        <dbReference type="ARBA" id="ARBA00012906"/>
    </source>
</evidence>
<dbReference type="SUPFAM" id="SSF52540">
    <property type="entry name" value="P-loop containing nucleoside triphosphate hydrolases"/>
    <property type="match status" value="1"/>
</dbReference>
<evidence type="ECO:0000313" key="12">
    <source>
        <dbReference type="Proteomes" id="UP000723463"/>
    </source>
</evidence>
<dbReference type="GO" id="GO:0015949">
    <property type="term" value="P:nucleobase-containing small molecule interconversion"/>
    <property type="evidence" value="ECO:0007669"/>
    <property type="project" value="TreeGrafter"/>
</dbReference>
<dbReference type="NCBIfam" id="TIGR00017">
    <property type="entry name" value="cmk"/>
    <property type="match status" value="1"/>
</dbReference>
<feature type="region of interest" description="Disordered" evidence="9">
    <location>
        <begin position="225"/>
        <end position="248"/>
    </location>
</feature>
<keyword evidence="5" id="KW-0418">Kinase</keyword>
<dbReference type="InterPro" id="IPR011994">
    <property type="entry name" value="Cytidylate_kinase_dom"/>
</dbReference>
<dbReference type="EC" id="2.7.4.25" evidence="2"/>
<gene>
    <name evidence="11" type="ORF">EC957_004960</name>
</gene>
<evidence type="ECO:0000256" key="3">
    <source>
        <dbReference type="ARBA" id="ARBA00022679"/>
    </source>
</evidence>
<evidence type="ECO:0000256" key="4">
    <source>
        <dbReference type="ARBA" id="ARBA00022741"/>
    </source>
</evidence>